<feature type="transmembrane region" description="Helical" evidence="1">
    <location>
        <begin position="113"/>
        <end position="134"/>
    </location>
</feature>
<feature type="transmembrane region" description="Helical" evidence="1">
    <location>
        <begin position="81"/>
        <end position="101"/>
    </location>
</feature>
<evidence type="ECO:0000313" key="2">
    <source>
        <dbReference type="EMBL" id="OXA54004.1"/>
    </source>
</evidence>
<name>A0A226EA39_FOLCA</name>
<dbReference type="EMBL" id="LNIX01000005">
    <property type="protein sequence ID" value="OXA54004.1"/>
    <property type="molecule type" value="Genomic_DNA"/>
</dbReference>
<dbReference type="AlphaFoldDB" id="A0A226EA39"/>
<accession>A0A226EA39</accession>
<feature type="transmembrane region" description="Helical" evidence="1">
    <location>
        <begin position="232"/>
        <end position="253"/>
    </location>
</feature>
<comment type="caution">
    <text evidence="2">The sequence shown here is derived from an EMBL/GenBank/DDBJ whole genome shotgun (WGS) entry which is preliminary data.</text>
</comment>
<feature type="transmembrane region" description="Helical" evidence="1">
    <location>
        <begin position="259"/>
        <end position="278"/>
    </location>
</feature>
<keyword evidence="3" id="KW-1185">Reference proteome</keyword>
<dbReference type="Proteomes" id="UP000198287">
    <property type="component" value="Unassembled WGS sequence"/>
</dbReference>
<evidence type="ECO:0000313" key="3">
    <source>
        <dbReference type="Proteomes" id="UP000198287"/>
    </source>
</evidence>
<organism evidence="2 3">
    <name type="scientific">Folsomia candida</name>
    <name type="common">Springtail</name>
    <dbReference type="NCBI Taxonomy" id="158441"/>
    <lineage>
        <taxon>Eukaryota</taxon>
        <taxon>Metazoa</taxon>
        <taxon>Ecdysozoa</taxon>
        <taxon>Arthropoda</taxon>
        <taxon>Hexapoda</taxon>
        <taxon>Collembola</taxon>
        <taxon>Entomobryomorpha</taxon>
        <taxon>Isotomoidea</taxon>
        <taxon>Isotomidae</taxon>
        <taxon>Proisotominae</taxon>
        <taxon>Folsomia</taxon>
    </lineage>
</organism>
<gene>
    <name evidence="2" type="ORF">Fcan01_10727</name>
</gene>
<proteinExistence type="predicted"/>
<keyword evidence="1" id="KW-0812">Transmembrane</keyword>
<feature type="transmembrane region" description="Helical" evidence="1">
    <location>
        <begin position="40"/>
        <end position="61"/>
    </location>
</feature>
<keyword evidence="1" id="KW-0472">Membrane</keyword>
<feature type="transmembrane region" description="Helical" evidence="1">
    <location>
        <begin position="169"/>
        <end position="187"/>
    </location>
</feature>
<evidence type="ECO:0000256" key="1">
    <source>
        <dbReference type="SAM" id="Phobius"/>
    </source>
</evidence>
<keyword evidence="1" id="KW-1133">Transmembrane helix</keyword>
<sequence>MFTAKIISDIRTVIIFLRKTRLFPFEWDDTRNTLTTTTSLLTKLCICAYCLHFPPYILYLTWQIKGWSMGACTGFSVMDKYWLVMMLVGYIMCSLSILAGSEIVQKSEKLANLIIQVNVFCAVTGPIFLNLVYLNQPTSPQYVYHAFSENGSRSTFLIFLGVELYSKTINIFATTLFQAWFLCAVLFEHTALQLLRSCRDALPTKVKYYTYLYIINNLHNQSYPRHMLPEKVAFFGCMTITSGFVAIRLLHRVPIPEQVIVWQFFAMMLIVPCLFLSISGKITNDSVTIRLEMKRSTERGNFKVWKRVVRSLKPFGVSVGPIRAVRHNGFPAYLENVISGLTTVLVNYPEVV</sequence>
<reference evidence="2 3" key="1">
    <citation type="submission" date="2015-12" db="EMBL/GenBank/DDBJ databases">
        <title>The genome of Folsomia candida.</title>
        <authorList>
            <person name="Faddeeva A."/>
            <person name="Derks M.F."/>
            <person name="Anvar Y."/>
            <person name="Smit S."/>
            <person name="Van Straalen N."/>
            <person name="Roelofs D."/>
        </authorList>
    </citation>
    <scope>NUCLEOTIDE SEQUENCE [LARGE SCALE GENOMIC DNA]</scope>
    <source>
        <strain evidence="2 3">VU population</strain>
        <tissue evidence="2">Whole body</tissue>
    </source>
</reference>
<protein>
    <submittedName>
        <fullName evidence="2">Uncharacterized protein</fullName>
    </submittedName>
</protein>